<evidence type="ECO:0000313" key="1">
    <source>
        <dbReference type="EMBL" id="MEO3955598.1"/>
    </source>
</evidence>
<protein>
    <submittedName>
        <fullName evidence="1">Uncharacterized protein</fullName>
    </submittedName>
</protein>
<reference evidence="1 2" key="1">
    <citation type="submission" date="2024-05" db="EMBL/GenBank/DDBJ databases">
        <authorList>
            <person name="De Oliveira J.P."/>
            <person name="Noriler S.A."/>
            <person name="De Oliveira A.G."/>
            <person name="Sipoli D.S."/>
        </authorList>
    </citation>
    <scope>NUCLEOTIDE SEQUENCE [LARGE SCALE GENOMIC DNA]</scope>
    <source>
        <strain evidence="1 2">LABIM186</strain>
    </source>
</reference>
<accession>A0ABV0H681</accession>
<keyword evidence="2" id="KW-1185">Reference proteome</keyword>
<comment type="caution">
    <text evidence="1">The sequence shown here is derived from an EMBL/GenBank/DDBJ whole genome shotgun (WGS) entry which is preliminary data.</text>
</comment>
<sequence>MGLKTRFTCAALGLALSGSSQGDSAGMRLLGKYDGGGRGVEIGADAVRVSIPLDARACHGAGRRLTLYLRGLRADEGPHPGYRVLLVRRGARSPGEPVGEFNFYGSGPGTRRDVSFELAPGLLANRQGPCAVRLLLQAAGPAEKAGRAAIDSLEVWRQ</sequence>
<evidence type="ECO:0000313" key="2">
    <source>
        <dbReference type="Proteomes" id="UP001438292"/>
    </source>
</evidence>
<proteinExistence type="predicted"/>
<gene>
    <name evidence="1" type="ORF">ABH309_14165</name>
</gene>
<dbReference type="Proteomes" id="UP001438292">
    <property type="component" value="Unassembled WGS sequence"/>
</dbReference>
<dbReference type="EMBL" id="JBDQQU010000013">
    <property type="protein sequence ID" value="MEO3955598.1"/>
    <property type="molecule type" value="Genomic_DNA"/>
</dbReference>
<dbReference type="RefSeq" id="WP_347787780.1">
    <property type="nucleotide sequence ID" value="NZ_JBDQQU010000013.1"/>
</dbReference>
<name>A0ABV0H681_9NEIS</name>
<organism evidence="1 2">
    <name type="scientific">Chromobacterium piscinae</name>
    <dbReference type="NCBI Taxonomy" id="686831"/>
    <lineage>
        <taxon>Bacteria</taxon>
        <taxon>Pseudomonadati</taxon>
        <taxon>Pseudomonadota</taxon>
        <taxon>Betaproteobacteria</taxon>
        <taxon>Neisseriales</taxon>
        <taxon>Chromobacteriaceae</taxon>
        <taxon>Chromobacterium</taxon>
    </lineage>
</organism>